<dbReference type="Pfam" id="PF01402">
    <property type="entry name" value="RHH_1"/>
    <property type="match status" value="1"/>
</dbReference>
<accession>A0ABV9SXK4</accession>
<comment type="caution">
    <text evidence="2">The sequence shown here is derived from an EMBL/GenBank/DDBJ whole genome shotgun (WGS) entry which is preliminary data.</text>
</comment>
<sequence>MFTIRLDPELKAKLYALSREKGISQSAVVKEALAMYFKRETASASPYELGEDLFGQVSGGSADGSRTYKKVLKDRLHGKHSH</sequence>
<organism evidence="2 3">
    <name type="scientific">Negadavirga shengliensis</name>
    <dbReference type="NCBI Taxonomy" id="1389218"/>
    <lineage>
        <taxon>Bacteria</taxon>
        <taxon>Pseudomonadati</taxon>
        <taxon>Bacteroidota</taxon>
        <taxon>Cytophagia</taxon>
        <taxon>Cytophagales</taxon>
        <taxon>Cyclobacteriaceae</taxon>
        <taxon>Negadavirga</taxon>
    </lineage>
</organism>
<dbReference type="Gene3D" id="1.10.1220.10">
    <property type="entry name" value="Met repressor-like"/>
    <property type="match status" value="1"/>
</dbReference>
<gene>
    <name evidence="2" type="ORF">ACFPFU_05575</name>
</gene>
<keyword evidence="3" id="KW-1185">Reference proteome</keyword>
<evidence type="ECO:0000313" key="3">
    <source>
        <dbReference type="Proteomes" id="UP001595818"/>
    </source>
</evidence>
<evidence type="ECO:0000259" key="1">
    <source>
        <dbReference type="Pfam" id="PF01402"/>
    </source>
</evidence>
<dbReference type="Proteomes" id="UP001595818">
    <property type="component" value="Unassembled WGS sequence"/>
</dbReference>
<dbReference type="RefSeq" id="WP_377062353.1">
    <property type="nucleotide sequence ID" value="NZ_JBHSJJ010000003.1"/>
</dbReference>
<dbReference type="InterPro" id="IPR002145">
    <property type="entry name" value="CopG"/>
</dbReference>
<evidence type="ECO:0000313" key="2">
    <source>
        <dbReference type="EMBL" id="MFC4871147.1"/>
    </source>
</evidence>
<reference evidence="3" key="1">
    <citation type="journal article" date="2019" name="Int. J. Syst. Evol. Microbiol.">
        <title>The Global Catalogue of Microorganisms (GCM) 10K type strain sequencing project: providing services to taxonomists for standard genome sequencing and annotation.</title>
        <authorList>
            <consortium name="The Broad Institute Genomics Platform"/>
            <consortium name="The Broad Institute Genome Sequencing Center for Infectious Disease"/>
            <person name="Wu L."/>
            <person name="Ma J."/>
        </authorList>
    </citation>
    <scope>NUCLEOTIDE SEQUENCE [LARGE SCALE GENOMIC DNA]</scope>
    <source>
        <strain evidence="3">CGMCC 4.7466</strain>
    </source>
</reference>
<protein>
    <submittedName>
        <fullName evidence="2">CopG family ribbon-helix-helix protein</fullName>
    </submittedName>
</protein>
<dbReference type="EMBL" id="JBHSJJ010000003">
    <property type="protein sequence ID" value="MFC4871147.1"/>
    <property type="molecule type" value="Genomic_DNA"/>
</dbReference>
<dbReference type="InterPro" id="IPR010985">
    <property type="entry name" value="Ribbon_hlx_hlx"/>
</dbReference>
<proteinExistence type="predicted"/>
<feature type="domain" description="Ribbon-helix-helix protein CopG" evidence="1">
    <location>
        <begin position="2"/>
        <end position="40"/>
    </location>
</feature>
<name>A0ABV9SXK4_9BACT</name>
<dbReference type="CDD" id="cd21631">
    <property type="entry name" value="RHH_CopG_NikR-like"/>
    <property type="match status" value="1"/>
</dbReference>
<dbReference type="SUPFAM" id="SSF47598">
    <property type="entry name" value="Ribbon-helix-helix"/>
    <property type="match status" value="1"/>
</dbReference>
<dbReference type="InterPro" id="IPR013321">
    <property type="entry name" value="Arc_rbn_hlx_hlx"/>
</dbReference>